<dbReference type="PANTHER" id="PTHR30469">
    <property type="entry name" value="MULTIDRUG RESISTANCE PROTEIN MDTA"/>
    <property type="match status" value="1"/>
</dbReference>
<dbReference type="PANTHER" id="PTHR30469:SF33">
    <property type="entry name" value="SLR1207 PROTEIN"/>
    <property type="match status" value="1"/>
</dbReference>
<dbReference type="InterPro" id="IPR058625">
    <property type="entry name" value="MdtA-like_BSH"/>
</dbReference>
<dbReference type="RefSeq" id="WP_196990399.1">
    <property type="nucleotide sequence ID" value="NZ_JADWYR010000001.1"/>
</dbReference>
<dbReference type="Proteomes" id="UP000628448">
    <property type="component" value="Unassembled WGS sequence"/>
</dbReference>
<keyword evidence="5" id="KW-1185">Reference proteome</keyword>
<dbReference type="GO" id="GO:1990281">
    <property type="term" value="C:efflux pump complex"/>
    <property type="evidence" value="ECO:0007669"/>
    <property type="project" value="TreeGrafter"/>
</dbReference>
<dbReference type="GO" id="GO:0015562">
    <property type="term" value="F:efflux transmembrane transporter activity"/>
    <property type="evidence" value="ECO:0007669"/>
    <property type="project" value="TreeGrafter"/>
</dbReference>
<evidence type="ECO:0000313" key="4">
    <source>
        <dbReference type="EMBL" id="MBG9376387.1"/>
    </source>
</evidence>
<evidence type="ECO:0000313" key="5">
    <source>
        <dbReference type="Proteomes" id="UP000628448"/>
    </source>
</evidence>
<dbReference type="PROSITE" id="PS51257">
    <property type="entry name" value="PROKAR_LIPOPROTEIN"/>
    <property type="match status" value="1"/>
</dbReference>
<keyword evidence="2" id="KW-0732">Signal</keyword>
<dbReference type="AlphaFoldDB" id="A0A931E0I5"/>
<accession>A0A931E0I5</accession>
<name>A0A931E0I5_9BACT</name>
<dbReference type="Pfam" id="PF25917">
    <property type="entry name" value="BSH_RND"/>
    <property type="match status" value="1"/>
</dbReference>
<gene>
    <name evidence="4" type="ORF">I5907_09095</name>
</gene>
<dbReference type="Gene3D" id="2.40.30.170">
    <property type="match status" value="1"/>
</dbReference>
<evidence type="ECO:0000256" key="1">
    <source>
        <dbReference type="SAM" id="Coils"/>
    </source>
</evidence>
<feature type="coiled-coil region" evidence="1">
    <location>
        <begin position="94"/>
        <end position="152"/>
    </location>
</feature>
<feature type="domain" description="Multidrug resistance protein MdtA-like barrel-sandwich hybrid" evidence="3">
    <location>
        <begin position="34"/>
        <end position="216"/>
    </location>
</feature>
<dbReference type="EMBL" id="JADWYR010000001">
    <property type="protein sequence ID" value="MBG9376387.1"/>
    <property type="molecule type" value="Genomic_DNA"/>
</dbReference>
<reference evidence="4" key="1">
    <citation type="submission" date="2020-11" db="EMBL/GenBank/DDBJ databases">
        <title>Bacterial whole genome sequence for Panacibacter sp. DH6.</title>
        <authorList>
            <person name="Le V."/>
            <person name="Ko S."/>
            <person name="Ahn C.-Y."/>
            <person name="Oh H.-M."/>
        </authorList>
    </citation>
    <scope>NUCLEOTIDE SEQUENCE</scope>
    <source>
        <strain evidence="4">DH6</strain>
    </source>
</reference>
<evidence type="ECO:0000259" key="3">
    <source>
        <dbReference type="Pfam" id="PF25917"/>
    </source>
</evidence>
<keyword evidence="1" id="KW-0175">Coiled coil</keyword>
<feature type="chain" id="PRO_5037320857" evidence="2">
    <location>
        <begin position="23"/>
        <end position="318"/>
    </location>
</feature>
<evidence type="ECO:0000256" key="2">
    <source>
        <dbReference type="SAM" id="SignalP"/>
    </source>
</evidence>
<comment type="caution">
    <text evidence="4">The sequence shown here is derived from an EMBL/GenBank/DDBJ whole genome shotgun (WGS) entry which is preliminary data.</text>
</comment>
<dbReference type="Gene3D" id="2.40.50.100">
    <property type="match status" value="1"/>
</dbReference>
<feature type="signal peptide" evidence="2">
    <location>
        <begin position="1"/>
        <end position="22"/>
    </location>
</feature>
<sequence>MRKATSILLLVLLLACSNKKNNYDASGTFEADEVIVSAQQTGQLLSFTVNEGDNLSKDEAVGLIDSTNLVLQKQQVQATLQSLSQKTADVQPQIKLLRNQLAVQQSQLDHTINERNRFQRLVEAQAATQKQLDDLNAQVDQLQKQMLVTQQQIAVQQSNTGTQNRSILSESDPLKKQVALIDEQLSKATITNPMAGTVIAKYAQQGELTASGKALYKIADLRVLNLRAYISGEDLPNVQLQQQVKVLVDDGKDSYKTYDGVITWIAGKAEFTPKTIQTKDERANLVYAVKIKVKNDGYLKIGMYGEVQLTPAANKETK</sequence>
<proteinExistence type="predicted"/>
<protein>
    <submittedName>
        <fullName evidence="4">HlyD family efflux transporter periplasmic adaptor subunit</fullName>
    </submittedName>
</protein>
<organism evidence="4 5">
    <name type="scientific">Panacibacter microcysteis</name>
    <dbReference type="NCBI Taxonomy" id="2793269"/>
    <lineage>
        <taxon>Bacteria</taxon>
        <taxon>Pseudomonadati</taxon>
        <taxon>Bacteroidota</taxon>
        <taxon>Chitinophagia</taxon>
        <taxon>Chitinophagales</taxon>
        <taxon>Chitinophagaceae</taxon>
        <taxon>Panacibacter</taxon>
    </lineage>
</organism>